<evidence type="ECO:0000313" key="3">
    <source>
        <dbReference type="Proteomes" id="UP000245202"/>
    </source>
</evidence>
<accession>A0A2R5ES72</accession>
<dbReference type="AlphaFoldDB" id="A0A2R5ES72"/>
<dbReference type="Pfam" id="PF05598">
    <property type="entry name" value="DUF772"/>
    <property type="match status" value="1"/>
</dbReference>
<name>A0A2R5ES72_9BACL</name>
<protein>
    <submittedName>
        <fullName evidence="2">Putative transposase, partial</fullName>
    </submittedName>
</protein>
<evidence type="ECO:0000313" key="2">
    <source>
        <dbReference type="EMBL" id="GBG06241.1"/>
    </source>
</evidence>
<dbReference type="Proteomes" id="UP000245202">
    <property type="component" value="Unassembled WGS sequence"/>
</dbReference>
<feature type="domain" description="Transposase InsH N-terminal" evidence="1">
    <location>
        <begin position="50"/>
        <end position="137"/>
    </location>
</feature>
<dbReference type="PANTHER" id="PTHR33408">
    <property type="entry name" value="TRANSPOSASE"/>
    <property type="match status" value="1"/>
</dbReference>
<keyword evidence="3" id="KW-1185">Reference proteome</keyword>
<feature type="non-terminal residue" evidence="2">
    <location>
        <position position="211"/>
    </location>
</feature>
<dbReference type="EMBL" id="BDQX01000036">
    <property type="protein sequence ID" value="GBG06241.1"/>
    <property type="molecule type" value="Genomic_DNA"/>
</dbReference>
<proteinExistence type="predicted"/>
<evidence type="ECO:0000259" key="1">
    <source>
        <dbReference type="Pfam" id="PF05598"/>
    </source>
</evidence>
<dbReference type="PANTHER" id="PTHR33408:SF2">
    <property type="entry name" value="TRANSPOSASE DDE DOMAIN-CONTAINING PROTEIN"/>
    <property type="match status" value="1"/>
</dbReference>
<dbReference type="InterPro" id="IPR008490">
    <property type="entry name" value="Transposase_InsH_N"/>
</dbReference>
<sequence>MRNQTTTTKQYTMQLTLPLGDLEEEVSKRNLPLTSKPYDNKQTQMILDLELFTPDHHVARVIDEMIEALPDEQLFAHYVGGGRSSYHPKMMLKAILYGYSQKIYSCRGIEKLLRENLPAMWLAAMQQPDFRALNDFRGVRMKAFMDELFEAMIGKLIADNHITMEQYFLDGTKIEADANKYLFVWNKSTLRSEAKLKEKVQETLAHIHTLT</sequence>
<comment type="caution">
    <text evidence="2">The sequence shown here is derived from an EMBL/GenBank/DDBJ whole genome shotgun (WGS) entry which is preliminary data.</text>
</comment>
<reference evidence="2 3" key="1">
    <citation type="submission" date="2017-08" db="EMBL/GenBank/DDBJ databases">
        <title>Substantial Increase in Enzyme Production by Combined Drug-Resistance Mutations in Paenibacillus agaridevorans.</title>
        <authorList>
            <person name="Tanaka Y."/>
            <person name="Funane K."/>
            <person name="Hosaka T."/>
            <person name="Shiwa Y."/>
            <person name="Fujita N."/>
            <person name="Miyazaki T."/>
            <person name="Yoshikawa H."/>
            <person name="Murakami K."/>
            <person name="Kasahara K."/>
            <person name="Inaoka T."/>
            <person name="Hiraga Y."/>
            <person name="Ochi K."/>
        </authorList>
    </citation>
    <scope>NUCLEOTIDE SEQUENCE [LARGE SCALE GENOMIC DNA]</scope>
    <source>
        <strain evidence="2 3">T-3040</strain>
    </source>
</reference>
<organism evidence="2 3">
    <name type="scientific">Paenibacillus agaridevorans</name>
    <dbReference type="NCBI Taxonomy" id="171404"/>
    <lineage>
        <taxon>Bacteria</taxon>
        <taxon>Bacillati</taxon>
        <taxon>Bacillota</taxon>
        <taxon>Bacilli</taxon>
        <taxon>Bacillales</taxon>
        <taxon>Paenibacillaceae</taxon>
        <taxon>Paenibacillus</taxon>
    </lineage>
</organism>
<gene>
    <name evidence="2" type="ORF">PAT3040_00756</name>
</gene>